<evidence type="ECO:0000256" key="8">
    <source>
        <dbReference type="SAM" id="Phobius"/>
    </source>
</evidence>
<dbReference type="GO" id="GO:0005886">
    <property type="term" value="C:plasma membrane"/>
    <property type="evidence" value="ECO:0007669"/>
    <property type="project" value="TreeGrafter"/>
</dbReference>
<evidence type="ECO:0000256" key="6">
    <source>
        <dbReference type="ARBA" id="ARBA00023170"/>
    </source>
</evidence>
<feature type="transmembrane region" description="Helical" evidence="8">
    <location>
        <begin position="492"/>
        <end position="514"/>
    </location>
</feature>
<organism evidence="10 12">
    <name type="scientific">Didymodactylos carnosus</name>
    <dbReference type="NCBI Taxonomy" id="1234261"/>
    <lineage>
        <taxon>Eukaryota</taxon>
        <taxon>Metazoa</taxon>
        <taxon>Spiralia</taxon>
        <taxon>Gnathifera</taxon>
        <taxon>Rotifera</taxon>
        <taxon>Eurotatoria</taxon>
        <taxon>Bdelloidea</taxon>
        <taxon>Philodinida</taxon>
        <taxon>Philodinidae</taxon>
        <taxon>Didymodactylos</taxon>
    </lineage>
</organism>
<dbReference type="PANTHER" id="PTHR24243:SF230">
    <property type="entry name" value="G-PROTEIN COUPLED RECEPTORS FAMILY 1 PROFILE DOMAIN-CONTAINING PROTEIN"/>
    <property type="match status" value="1"/>
</dbReference>
<feature type="domain" description="G-protein coupled receptors family 1 profile" evidence="9">
    <location>
        <begin position="24"/>
        <end position="515"/>
    </location>
</feature>
<comment type="subcellular location">
    <subcellularLocation>
        <location evidence="1">Membrane</location>
        <topology evidence="1">Multi-pass membrane protein</topology>
    </subcellularLocation>
</comment>
<reference evidence="10" key="1">
    <citation type="submission" date="2021-02" db="EMBL/GenBank/DDBJ databases">
        <authorList>
            <person name="Nowell W R."/>
        </authorList>
    </citation>
    <scope>NUCLEOTIDE SEQUENCE</scope>
</reference>
<evidence type="ECO:0000256" key="2">
    <source>
        <dbReference type="ARBA" id="ARBA00022692"/>
    </source>
</evidence>
<sequence length="540" mass="62934">KIQKVLLHIFPPYMLIVSITGIIGNILTTVILSKRSFSRNLNNGTLISLALSDLLFNIILILRCINDFTRTNNDIMCKSLSMFSHFAELLSACFTVHFTIQRFIAVKVPLKAALKSARLVNYVIIFTCTAISLIYCILLVYNNEYDKCHEELTLKWFISDAILSFVLPFFLIVSFNLLIVYQIRKNERSAISAQSSINYKRPHLSTIIRAKSINNNNKTKYQSDSYIHTRLTPKLSLLNNNKGPRKKIYCWRTVPSFDQNSLSTEFSINHRQINSSNELFCYRQPLQLAETESLKYLKRQRTRSKPSKKPLMLDIQRFLKKRALTTYNNNDFIHHHYSNRDSSIHLRSLKCSKSEIEDQSISNDENKVALIDSFLRRANIRMSNRSQYYGTGKQVRIALSTRVTRMLILVSTCFLLLNAPTHTFIIALKVYTLTSGTPMYDHPLIHSHLTRINSTDKSYTKNLVFINKRNFTLNMQNLVKRENVLKFRRVEFLYTLILITQSLSYASFSVNFFLYSFCGMKFRGELIHFLFRRRTHSSLY</sequence>
<dbReference type="EMBL" id="CAJOBC010001272">
    <property type="protein sequence ID" value="CAF3668271.1"/>
    <property type="molecule type" value="Genomic_DNA"/>
</dbReference>
<evidence type="ECO:0000256" key="4">
    <source>
        <dbReference type="ARBA" id="ARBA00023040"/>
    </source>
</evidence>
<dbReference type="AlphaFoldDB" id="A0A813YCH7"/>
<dbReference type="SUPFAM" id="SSF81321">
    <property type="entry name" value="Family A G protein-coupled receptor-like"/>
    <property type="match status" value="1"/>
</dbReference>
<dbReference type="PANTHER" id="PTHR24243">
    <property type="entry name" value="G-PROTEIN COUPLED RECEPTOR"/>
    <property type="match status" value="1"/>
</dbReference>
<dbReference type="OrthoDB" id="9990906at2759"/>
<feature type="transmembrane region" description="Helical" evidence="8">
    <location>
        <begin position="406"/>
        <end position="431"/>
    </location>
</feature>
<dbReference type="PROSITE" id="PS50262">
    <property type="entry name" value="G_PROTEIN_RECEP_F1_2"/>
    <property type="match status" value="1"/>
</dbReference>
<evidence type="ECO:0000256" key="5">
    <source>
        <dbReference type="ARBA" id="ARBA00023136"/>
    </source>
</evidence>
<keyword evidence="3 8" id="KW-1133">Transmembrane helix</keyword>
<evidence type="ECO:0000313" key="10">
    <source>
        <dbReference type="EMBL" id="CAF0882296.1"/>
    </source>
</evidence>
<keyword evidence="4" id="KW-0297">G-protein coupled receptor</keyword>
<keyword evidence="5 8" id="KW-0472">Membrane</keyword>
<dbReference type="Pfam" id="PF00001">
    <property type="entry name" value="7tm_1"/>
    <property type="match status" value="1"/>
</dbReference>
<feature type="non-terminal residue" evidence="10">
    <location>
        <position position="1"/>
    </location>
</feature>
<dbReference type="EMBL" id="CAJNOQ010001272">
    <property type="protein sequence ID" value="CAF0882296.1"/>
    <property type="molecule type" value="Genomic_DNA"/>
</dbReference>
<keyword evidence="2 8" id="KW-0812">Transmembrane</keyword>
<evidence type="ECO:0000256" key="1">
    <source>
        <dbReference type="ARBA" id="ARBA00004141"/>
    </source>
</evidence>
<feature type="transmembrane region" description="Helical" evidence="8">
    <location>
        <begin position="161"/>
        <end position="181"/>
    </location>
</feature>
<feature type="transmembrane region" description="Helical" evidence="8">
    <location>
        <begin position="12"/>
        <end position="32"/>
    </location>
</feature>
<dbReference type="InterPro" id="IPR000276">
    <property type="entry name" value="GPCR_Rhodpsn"/>
</dbReference>
<dbReference type="PRINTS" id="PR00237">
    <property type="entry name" value="GPCRRHODOPSN"/>
</dbReference>
<proteinExistence type="predicted"/>
<keyword evidence="12" id="KW-1185">Reference proteome</keyword>
<evidence type="ECO:0000313" key="11">
    <source>
        <dbReference type="EMBL" id="CAF3668271.1"/>
    </source>
</evidence>
<gene>
    <name evidence="10" type="ORF">GPM918_LOCUS7677</name>
    <name evidence="11" type="ORF">SRO942_LOCUS7677</name>
</gene>
<feature type="transmembrane region" description="Helical" evidence="8">
    <location>
        <begin position="120"/>
        <end position="141"/>
    </location>
</feature>
<dbReference type="Gene3D" id="1.20.1070.10">
    <property type="entry name" value="Rhodopsin 7-helix transmembrane proteins"/>
    <property type="match status" value="2"/>
</dbReference>
<dbReference type="GO" id="GO:0004930">
    <property type="term" value="F:G protein-coupled receptor activity"/>
    <property type="evidence" value="ECO:0007669"/>
    <property type="project" value="UniProtKB-KW"/>
</dbReference>
<evidence type="ECO:0000313" key="12">
    <source>
        <dbReference type="Proteomes" id="UP000663829"/>
    </source>
</evidence>
<name>A0A813YCH7_9BILA</name>
<keyword evidence="6" id="KW-0675">Receptor</keyword>
<keyword evidence="7" id="KW-0807">Transducer</keyword>
<evidence type="ECO:0000256" key="7">
    <source>
        <dbReference type="ARBA" id="ARBA00023224"/>
    </source>
</evidence>
<comment type="caution">
    <text evidence="10">The sequence shown here is derived from an EMBL/GenBank/DDBJ whole genome shotgun (WGS) entry which is preliminary data.</text>
</comment>
<protein>
    <recommendedName>
        <fullName evidence="9">G-protein coupled receptors family 1 profile domain-containing protein</fullName>
    </recommendedName>
</protein>
<dbReference type="Proteomes" id="UP000663829">
    <property type="component" value="Unassembled WGS sequence"/>
</dbReference>
<accession>A0A813YCH7</accession>
<feature type="transmembrane region" description="Helical" evidence="8">
    <location>
        <begin position="44"/>
        <end position="62"/>
    </location>
</feature>
<evidence type="ECO:0000259" key="9">
    <source>
        <dbReference type="PROSITE" id="PS50262"/>
    </source>
</evidence>
<dbReference type="Proteomes" id="UP000681722">
    <property type="component" value="Unassembled WGS sequence"/>
</dbReference>
<dbReference type="InterPro" id="IPR017452">
    <property type="entry name" value="GPCR_Rhodpsn_7TM"/>
</dbReference>
<evidence type="ECO:0000256" key="3">
    <source>
        <dbReference type="ARBA" id="ARBA00022989"/>
    </source>
</evidence>